<accession>A0ABV9Q7B3</accession>
<gene>
    <name evidence="1" type="ORF">ACFO8Q_20720</name>
</gene>
<comment type="caution">
    <text evidence="1">The sequence shown here is derived from an EMBL/GenBank/DDBJ whole genome shotgun (WGS) entry which is preliminary data.</text>
</comment>
<evidence type="ECO:0000313" key="2">
    <source>
        <dbReference type="Proteomes" id="UP001596002"/>
    </source>
</evidence>
<protein>
    <submittedName>
        <fullName evidence="1">Uncharacterized protein</fullName>
    </submittedName>
</protein>
<reference evidence="2" key="1">
    <citation type="journal article" date="2019" name="Int. J. Syst. Evol. Microbiol.">
        <title>The Global Catalogue of Microorganisms (GCM) 10K type strain sequencing project: providing services to taxonomists for standard genome sequencing and annotation.</title>
        <authorList>
            <consortium name="The Broad Institute Genomics Platform"/>
            <consortium name="The Broad Institute Genome Sequencing Center for Infectious Disease"/>
            <person name="Wu L."/>
            <person name="Ma J."/>
        </authorList>
    </citation>
    <scope>NUCLEOTIDE SEQUENCE [LARGE SCALE GENOMIC DNA]</scope>
    <source>
        <strain evidence="2">WYCCWR 12678</strain>
    </source>
</reference>
<proteinExistence type="predicted"/>
<sequence>MKTLFKQVKTCPSCGQKEKLGSIYWKRMGRVDGKTFYQCQCGSGILVGVFSEQHYDALETRLIIEHIITSGSIN</sequence>
<evidence type="ECO:0000313" key="1">
    <source>
        <dbReference type="EMBL" id="MFC4769739.1"/>
    </source>
</evidence>
<dbReference type="Proteomes" id="UP001596002">
    <property type="component" value="Unassembled WGS sequence"/>
</dbReference>
<name>A0ABV9Q7B3_9BACL</name>
<dbReference type="RefSeq" id="WP_380028589.1">
    <property type="nucleotide sequence ID" value="NZ_JBHSHC010000142.1"/>
</dbReference>
<keyword evidence="2" id="KW-1185">Reference proteome</keyword>
<organism evidence="1 2">
    <name type="scientific">Effusibacillus consociatus</name>
    <dbReference type="NCBI Taxonomy" id="1117041"/>
    <lineage>
        <taxon>Bacteria</taxon>
        <taxon>Bacillati</taxon>
        <taxon>Bacillota</taxon>
        <taxon>Bacilli</taxon>
        <taxon>Bacillales</taxon>
        <taxon>Alicyclobacillaceae</taxon>
        <taxon>Effusibacillus</taxon>
    </lineage>
</organism>
<dbReference type="EMBL" id="JBHSHC010000142">
    <property type="protein sequence ID" value="MFC4769739.1"/>
    <property type="molecule type" value="Genomic_DNA"/>
</dbReference>